<dbReference type="RefSeq" id="WP_050560274.1">
    <property type="nucleotide sequence ID" value="NZ_CAMRHJ010000021.1"/>
</dbReference>
<evidence type="ECO:0000313" key="3">
    <source>
        <dbReference type="EMBL" id="ECQ8481549.1"/>
    </source>
</evidence>
<name>A0A5T1J0W0_CAMJU</name>
<dbReference type="EMBL" id="AACJHT010000002">
    <property type="protein sequence ID" value="EAK8045717.1"/>
    <property type="molecule type" value="Genomic_DNA"/>
</dbReference>
<proteinExistence type="predicted"/>
<protein>
    <submittedName>
        <fullName evidence="2">Uncharacterized protein</fullName>
    </submittedName>
</protein>
<reference evidence="2" key="1">
    <citation type="submission" date="2018-05" db="EMBL/GenBank/DDBJ databases">
        <authorList>
            <consortium name="PulseNet: The National Subtyping Network for Foodborne Disease Surveillance"/>
            <person name="Tarr C.L."/>
            <person name="Trees E."/>
            <person name="Katz L.S."/>
            <person name="Carleton-Romer H.A."/>
            <person name="Stroika S."/>
            <person name="Kucerova Z."/>
            <person name="Roache K.F."/>
            <person name="Sabol A.L."/>
            <person name="Besser J."/>
            <person name="Gerner-Smidt P."/>
        </authorList>
    </citation>
    <scope>NUCLEOTIDE SEQUENCE</scope>
    <source>
        <strain evidence="2">PNUSAC001730</strain>
        <strain evidence="3">PNUSAC011450</strain>
    </source>
</reference>
<accession>A0A5T1J0W0</accession>
<comment type="caution">
    <text evidence="2">The sequence shown here is derived from an EMBL/GenBank/DDBJ whole genome shotgun (WGS) entry which is preliminary data.</text>
</comment>
<gene>
    <name evidence="2" type="ORF">B6428_05220</name>
    <name evidence="1" type="ORF">E7R33_01935</name>
    <name evidence="3" type="ORF">F0172_03355</name>
</gene>
<dbReference type="EMBL" id="AACLFB010000011">
    <property type="protein sequence ID" value="EAL0748962.1"/>
    <property type="molecule type" value="Genomic_DNA"/>
</dbReference>
<organism evidence="2">
    <name type="scientific">Campylobacter jejuni</name>
    <dbReference type="NCBI Taxonomy" id="197"/>
    <lineage>
        <taxon>Bacteria</taxon>
        <taxon>Pseudomonadati</taxon>
        <taxon>Campylobacterota</taxon>
        <taxon>Epsilonproteobacteria</taxon>
        <taxon>Campylobacterales</taxon>
        <taxon>Campylobacteraceae</taxon>
        <taxon>Campylobacter</taxon>
    </lineage>
</organism>
<dbReference type="EMBL" id="AAKDDM010000002">
    <property type="protein sequence ID" value="ECQ8481549.1"/>
    <property type="molecule type" value="Genomic_DNA"/>
</dbReference>
<evidence type="ECO:0000313" key="2">
    <source>
        <dbReference type="EMBL" id="EAL0748962.1"/>
    </source>
</evidence>
<dbReference type="Gene3D" id="3.30.360.10">
    <property type="entry name" value="Dihydrodipicolinate Reductase, domain 2"/>
    <property type="match status" value="1"/>
</dbReference>
<evidence type="ECO:0000313" key="1">
    <source>
        <dbReference type="EMBL" id="EAK8045717.1"/>
    </source>
</evidence>
<sequence length="61" mass="7057">MYQKLSCAKQINGFEYEFKACFEALEQGKIECDAMKHDEILKVMSLMDELCKIMGVKFIGE</sequence>
<dbReference type="AlphaFoldDB" id="A0A5T1J0W0"/>
<reference evidence="1" key="2">
    <citation type="submission" date="2019-04" db="EMBL/GenBank/DDBJ databases">
        <authorList>
            <person name="Ashton P.M."/>
            <person name="Dallman T."/>
            <person name="Nair S."/>
            <person name="De Pinna E."/>
            <person name="Peters T."/>
            <person name="Grant K."/>
        </authorList>
    </citation>
    <scope>NUCLEOTIDE SEQUENCE</scope>
    <source>
        <strain evidence="1">OXC2688</strain>
    </source>
</reference>